<gene>
    <name evidence="2" type="ORF">AQUCO_01700737v1</name>
</gene>
<feature type="region of interest" description="Disordered" evidence="1">
    <location>
        <begin position="179"/>
        <end position="307"/>
    </location>
</feature>
<accession>A0A2G5DPH0</accession>
<feature type="compositionally biased region" description="Basic and acidic residues" evidence="1">
    <location>
        <begin position="282"/>
        <end position="295"/>
    </location>
</feature>
<dbReference type="STRING" id="218851.A0A2G5DPH0"/>
<reference evidence="2 3" key="1">
    <citation type="submission" date="2017-09" db="EMBL/GenBank/DDBJ databases">
        <title>WGS assembly of Aquilegia coerulea Goldsmith.</title>
        <authorList>
            <person name="Hodges S."/>
            <person name="Kramer E."/>
            <person name="Nordborg M."/>
            <person name="Tomkins J."/>
            <person name="Borevitz J."/>
            <person name="Derieg N."/>
            <person name="Yan J."/>
            <person name="Mihaltcheva S."/>
            <person name="Hayes R.D."/>
            <person name="Rokhsar D."/>
        </authorList>
    </citation>
    <scope>NUCLEOTIDE SEQUENCE [LARGE SCALE GENOMIC DNA]</scope>
    <source>
        <strain evidence="3">cv. Goldsmith</strain>
    </source>
</reference>
<evidence type="ECO:0000313" key="2">
    <source>
        <dbReference type="EMBL" id="PIA45389.1"/>
    </source>
</evidence>
<sequence>MAQGIHLISNSIPGYGRLEGRCLLCSRTSGVAGVPSYSYRVDCNSYPPIKIALMESPVNVSKRTSLACSANSYDHRRNPDFSRQNRQNHSFTRNKNRPNMERDKSEQYEESLLPLANGPRYKSTATPGPREKEIVELFRKVQAQLRARAAIKQEKKMDTSQGQGRETETVDSLLNLLRKHSVDRGKRRNESSSGAFDDQPGQNNSFDEEHNTSFFESNSRAKGEPQETNMNAFRRPASNFQRRSPVPRVKYQPVYSVEGNGASDSPLNSQGRRKNAVYETEAELKPEPVIEHQPDTDTETNPDPDPYIASSEIDDDEEFEVMSESDSDSEVEFSDTDEAYDGKVVETPSSKQHADLSALKLPELRTLAKSRGVKGLYKLKKAELVGLLSDDSV</sequence>
<dbReference type="InParanoid" id="A0A2G5DPH0"/>
<dbReference type="OrthoDB" id="652255at2759"/>
<dbReference type="FunCoup" id="A0A2G5DPH0">
    <property type="interactions" value="1507"/>
</dbReference>
<dbReference type="PANTHER" id="PTHR34449:SF5">
    <property type="entry name" value="ATP BINDING _ ATPASE"/>
    <property type="match status" value="1"/>
</dbReference>
<feature type="region of interest" description="Disordered" evidence="1">
    <location>
        <begin position="70"/>
        <end position="129"/>
    </location>
</feature>
<proteinExistence type="predicted"/>
<evidence type="ECO:0000313" key="3">
    <source>
        <dbReference type="Proteomes" id="UP000230069"/>
    </source>
</evidence>
<dbReference type="AlphaFoldDB" id="A0A2G5DPH0"/>
<name>A0A2G5DPH0_AQUCA</name>
<feature type="compositionally biased region" description="Basic and acidic residues" evidence="1">
    <location>
        <begin position="180"/>
        <end position="190"/>
    </location>
</feature>
<keyword evidence="3" id="KW-1185">Reference proteome</keyword>
<feature type="compositionally biased region" description="Polar residues" evidence="1">
    <location>
        <begin position="81"/>
        <end position="93"/>
    </location>
</feature>
<organism evidence="2 3">
    <name type="scientific">Aquilegia coerulea</name>
    <name type="common">Rocky mountain columbine</name>
    <dbReference type="NCBI Taxonomy" id="218851"/>
    <lineage>
        <taxon>Eukaryota</taxon>
        <taxon>Viridiplantae</taxon>
        <taxon>Streptophyta</taxon>
        <taxon>Embryophyta</taxon>
        <taxon>Tracheophyta</taxon>
        <taxon>Spermatophyta</taxon>
        <taxon>Magnoliopsida</taxon>
        <taxon>Ranunculales</taxon>
        <taxon>Ranunculaceae</taxon>
        <taxon>Thalictroideae</taxon>
        <taxon>Aquilegia</taxon>
    </lineage>
</organism>
<dbReference type="Proteomes" id="UP000230069">
    <property type="component" value="Unassembled WGS sequence"/>
</dbReference>
<evidence type="ECO:0000256" key="1">
    <source>
        <dbReference type="SAM" id="MobiDB-lite"/>
    </source>
</evidence>
<dbReference type="PANTHER" id="PTHR34449">
    <property type="entry name" value="RHO TERMINATION FACTOR"/>
    <property type="match status" value="1"/>
</dbReference>
<protein>
    <recommendedName>
        <fullName evidence="4">Rho termination factor N-terminal domain-containing protein</fullName>
    </recommendedName>
</protein>
<dbReference type="EMBL" id="KZ305034">
    <property type="protein sequence ID" value="PIA45389.1"/>
    <property type="molecule type" value="Genomic_DNA"/>
</dbReference>
<feature type="compositionally biased region" description="Basic and acidic residues" evidence="1">
    <location>
        <begin position="98"/>
        <end position="107"/>
    </location>
</feature>
<evidence type="ECO:0008006" key="4">
    <source>
        <dbReference type="Google" id="ProtNLM"/>
    </source>
</evidence>